<comment type="caution">
    <text evidence="2">The sequence shown here is derived from an EMBL/GenBank/DDBJ whole genome shotgun (WGS) entry which is preliminary data.</text>
</comment>
<keyword evidence="1" id="KW-0812">Transmembrane</keyword>
<dbReference type="RefSeq" id="WP_152751314.1">
    <property type="nucleotide sequence ID" value="NZ_SPSE01000017.1"/>
</dbReference>
<dbReference type="EMBL" id="SPSF01000016">
    <property type="protein sequence ID" value="MPQ61725.1"/>
    <property type="molecule type" value="Genomic_DNA"/>
</dbReference>
<name>A0A5N7IL67_9CLOT</name>
<feature type="transmembrane region" description="Helical" evidence="1">
    <location>
        <begin position="217"/>
        <end position="238"/>
    </location>
</feature>
<feature type="transmembrane region" description="Helical" evidence="1">
    <location>
        <begin position="138"/>
        <end position="160"/>
    </location>
</feature>
<dbReference type="AlphaFoldDB" id="A0A5N7IL67"/>
<accession>A0A5N7IL67</accession>
<feature type="transmembrane region" description="Helical" evidence="1">
    <location>
        <begin position="85"/>
        <end position="104"/>
    </location>
</feature>
<evidence type="ECO:0000313" key="3">
    <source>
        <dbReference type="Proteomes" id="UP000342249"/>
    </source>
</evidence>
<gene>
    <name evidence="2" type="ORF">E4V82_06310</name>
</gene>
<evidence type="ECO:0000313" key="2">
    <source>
        <dbReference type="EMBL" id="MPQ61725.1"/>
    </source>
</evidence>
<organism evidence="2 3">
    <name type="scientific">Clostridium estertheticum</name>
    <dbReference type="NCBI Taxonomy" id="238834"/>
    <lineage>
        <taxon>Bacteria</taxon>
        <taxon>Bacillati</taxon>
        <taxon>Bacillota</taxon>
        <taxon>Clostridia</taxon>
        <taxon>Eubacteriales</taxon>
        <taxon>Clostridiaceae</taxon>
        <taxon>Clostridium</taxon>
    </lineage>
</organism>
<proteinExistence type="predicted"/>
<reference evidence="2 3" key="1">
    <citation type="journal article" date="2019" name="Lett. Appl. Microbiol.">
        <title>A case of 'blown pack' spoilage of vacuum-packaged pork likely associated with Clostridium estertheticum in Canada.</title>
        <authorList>
            <person name="Zhang P."/>
            <person name="Ward P."/>
            <person name="McMullen L.M."/>
            <person name="Yang X."/>
        </authorList>
    </citation>
    <scope>NUCLEOTIDE SEQUENCE [LARGE SCALE GENOMIC DNA]</scope>
    <source>
        <strain evidence="2 3">MA19</strain>
    </source>
</reference>
<keyword evidence="1" id="KW-0472">Membrane</keyword>
<dbReference type="Proteomes" id="UP000342249">
    <property type="component" value="Unassembled WGS sequence"/>
</dbReference>
<feature type="transmembrane region" description="Helical" evidence="1">
    <location>
        <begin position="172"/>
        <end position="188"/>
    </location>
</feature>
<feature type="transmembrane region" description="Helical" evidence="1">
    <location>
        <begin position="48"/>
        <end position="65"/>
    </location>
</feature>
<evidence type="ECO:0000256" key="1">
    <source>
        <dbReference type="SAM" id="Phobius"/>
    </source>
</evidence>
<feature type="transmembrane region" description="Helical" evidence="1">
    <location>
        <begin position="20"/>
        <end position="36"/>
    </location>
</feature>
<protein>
    <submittedName>
        <fullName evidence="2">Uncharacterized protein</fullName>
    </submittedName>
</protein>
<sequence>MMNSFKLAKYNIKSSLKSIIIYYIIFIGALSGKKMMSQYSGVSSSTSGLEILSVVLLFVLGLNFFRENFYFTQVNNIPRRDYFKATAMAILAIGLTMSILDVIINRVYNTSMENRTIYDMIYSEVSRSSSVWIQSNSIQTLFGTVTFLFAFYIAAFGVGLLTTMIYYKCNKTMKVLVSLIPLAVYGIVSRNDFELGEKIKDFIGNLLGIQIEIRNSYMAVITFICLFIITMCFVYMIVRRAVVKKA</sequence>
<keyword evidence="1" id="KW-1133">Transmembrane helix</keyword>